<feature type="domain" description="Beta/gamma crystallin 'Greek key'" evidence="3">
    <location>
        <begin position="1"/>
        <end position="40"/>
    </location>
</feature>
<evidence type="ECO:0000256" key="2">
    <source>
        <dbReference type="ARBA" id="ARBA00022737"/>
    </source>
</evidence>
<organism evidence="4 5">
    <name type="scientific">Streptomyces lucensis JCM 4490</name>
    <dbReference type="NCBI Taxonomy" id="1306176"/>
    <lineage>
        <taxon>Bacteria</taxon>
        <taxon>Bacillati</taxon>
        <taxon>Actinomycetota</taxon>
        <taxon>Actinomycetes</taxon>
        <taxon>Kitasatosporales</taxon>
        <taxon>Streptomycetaceae</taxon>
        <taxon>Streptomyces</taxon>
    </lineage>
</organism>
<dbReference type="Proteomes" id="UP000620224">
    <property type="component" value="Unassembled WGS sequence"/>
</dbReference>
<proteinExistence type="inferred from homology"/>
<evidence type="ECO:0000313" key="5">
    <source>
        <dbReference type="Proteomes" id="UP000620224"/>
    </source>
</evidence>
<gene>
    <name evidence="4" type="ORF">GCM10010503_36330</name>
</gene>
<comment type="caution">
    <text evidence="4">The sequence shown here is derived from an EMBL/GenBank/DDBJ whole genome shotgun (WGS) entry which is preliminary data.</text>
</comment>
<dbReference type="Gene3D" id="2.60.20.10">
    <property type="entry name" value="Crystallins"/>
    <property type="match status" value="1"/>
</dbReference>
<comment type="similarity">
    <text evidence="1">Belongs to the beta/gamma-crystallin family.</text>
</comment>
<dbReference type="Pfam" id="PF03995">
    <property type="entry name" value="Inhibitor_I36"/>
    <property type="match status" value="1"/>
</dbReference>
<dbReference type="RefSeq" id="WP_190016387.1">
    <property type="nucleotide sequence ID" value="NZ_BMUE01000007.1"/>
</dbReference>
<feature type="domain" description="Beta/gamma crystallin 'Greek key'" evidence="3">
    <location>
        <begin position="42"/>
        <end position="81"/>
    </location>
</feature>
<name>A0A918J7I8_9ACTN</name>
<evidence type="ECO:0000313" key="4">
    <source>
        <dbReference type="EMBL" id="GGW55951.1"/>
    </source>
</evidence>
<dbReference type="AlphaFoldDB" id="A0A918J7I8"/>
<dbReference type="SMART" id="SM00247">
    <property type="entry name" value="XTALbg"/>
    <property type="match status" value="1"/>
</dbReference>
<keyword evidence="5" id="KW-1185">Reference proteome</keyword>
<keyword evidence="2" id="KW-0677">Repeat</keyword>
<sequence length="109" mass="12057">MSVTVYADVDYKGKSATLDQGRHKLDPSMNDCISSVRVPSGWKATLYEHADFTGAQITLEADTRKVDGALHDKASSIVVAETEEDDGQYIFSAENGDNWFYFEDHSSSD</sequence>
<dbReference type="SUPFAM" id="SSF49695">
    <property type="entry name" value="gamma-Crystallin-like"/>
    <property type="match status" value="1"/>
</dbReference>
<reference evidence="4" key="2">
    <citation type="submission" date="2020-09" db="EMBL/GenBank/DDBJ databases">
        <authorList>
            <person name="Sun Q."/>
            <person name="Ohkuma M."/>
        </authorList>
    </citation>
    <scope>NUCLEOTIDE SEQUENCE</scope>
    <source>
        <strain evidence="4">JCM 4490</strain>
    </source>
</reference>
<accession>A0A918J7I8</accession>
<evidence type="ECO:0000259" key="3">
    <source>
        <dbReference type="PROSITE" id="PS50915"/>
    </source>
</evidence>
<protein>
    <recommendedName>
        <fullName evidence="3">Beta/gamma crystallin 'Greek key' domain-containing protein</fullName>
    </recommendedName>
</protein>
<dbReference type="InterPro" id="IPR011024">
    <property type="entry name" value="G_crystallin-like"/>
</dbReference>
<dbReference type="InterPro" id="IPR001064">
    <property type="entry name" value="Beta/gamma_crystallin"/>
</dbReference>
<dbReference type="EMBL" id="BMUE01000007">
    <property type="protein sequence ID" value="GGW55951.1"/>
    <property type="molecule type" value="Genomic_DNA"/>
</dbReference>
<evidence type="ECO:0000256" key="1">
    <source>
        <dbReference type="ARBA" id="ARBA00009646"/>
    </source>
</evidence>
<reference evidence="4" key="1">
    <citation type="journal article" date="2014" name="Int. J. Syst. Evol. Microbiol.">
        <title>Complete genome sequence of Corynebacterium casei LMG S-19264T (=DSM 44701T), isolated from a smear-ripened cheese.</title>
        <authorList>
            <consortium name="US DOE Joint Genome Institute (JGI-PGF)"/>
            <person name="Walter F."/>
            <person name="Albersmeier A."/>
            <person name="Kalinowski J."/>
            <person name="Ruckert C."/>
        </authorList>
    </citation>
    <scope>NUCLEOTIDE SEQUENCE</scope>
    <source>
        <strain evidence="4">JCM 4490</strain>
    </source>
</reference>
<dbReference type="PROSITE" id="PS50915">
    <property type="entry name" value="CRYSTALLIN_BETA_GAMMA"/>
    <property type="match status" value="2"/>
</dbReference>